<dbReference type="Gene3D" id="3.30.70.270">
    <property type="match status" value="1"/>
</dbReference>
<name>A0ABQ4ZUK7_9ASTR</name>
<dbReference type="InterPro" id="IPR043128">
    <property type="entry name" value="Rev_trsase/Diguanyl_cyclase"/>
</dbReference>
<gene>
    <name evidence="8" type="ORF">Tco_0799648</name>
</gene>
<evidence type="ECO:0000256" key="5">
    <source>
        <dbReference type="ARBA" id="ARBA00022801"/>
    </source>
</evidence>
<comment type="caution">
    <text evidence="8">The sequence shown here is derived from an EMBL/GenBank/DDBJ whole genome shotgun (WGS) entry which is preliminary data.</text>
</comment>
<keyword evidence="2" id="KW-0548">Nucleotidyltransferase</keyword>
<dbReference type="CDD" id="cd09274">
    <property type="entry name" value="RNase_HI_RT_Ty3"/>
    <property type="match status" value="1"/>
</dbReference>
<reference evidence="8" key="1">
    <citation type="journal article" date="2022" name="Int. J. Mol. Sci.">
        <title>Draft Genome of Tanacetum Coccineum: Genomic Comparison of Closely Related Tanacetum-Family Plants.</title>
        <authorList>
            <person name="Yamashiro T."/>
            <person name="Shiraishi A."/>
            <person name="Nakayama K."/>
            <person name="Satake H."/>
        </authorList>
    </citation>
    <scope>NUCLEOTIDE SEQUENCE</scope>
</reference>
<keyword evidence="5" id="KW-0378">Hydrolase</keyword>
<dbReference type="GO" id="GO:0003964">
    <property type="term" value="F:RNA-directed DNA polymerase activity"/>
    <property type="evidence" value="ECO:0007669"/>
    <property type="project" value="UniProtKB-KW"/>
</dbReference>
<keyword evidence="9" id="KW-1185">Reference proteome</keyword>
<keyword evidence="4" id="KW-0255">Endonuclease</keyword>
<keyword evidence="1" id="KW-0808">Transferase</keyword>
<dbReference type="Pfam" id="PF17917">
    <property type="entry name" value="RT_RNaseH"/>
    <property type="match status" value="1"/>
</dbReference>
<dbReference type="InterPro" id="IPR043502">
    <property type="entry name" value="DNA/RNA_pol_sf"/>
</dbReference>
<reference evidence="8" key="2">
    <citation type="submission" date="2022-01" db="EMBL/GenBank/DDBJ databases">
        <authorList>
            <person name="Yamashiro T."/>
            <person name="Shiraishi A."/>
            <person name="Satake H."/>
            <person name="Nakayama K."/>
        </authorList>
    </citation>
    <scope>NUCLEOTIDE SEQUENCE</scope>
</reference>
<organism evidence="8 9">
    <name type="scientific">Tanacetum coccineum</name>
    <dbReference type="NCBI Taxonomy" id="301880"/>
    <lineage>
        <taxon>Eukaryota</taxon>
        <taxon>Viridiplantae</taxon>
        <taxon>Streptophyta</taxon>
        <taxon>Embryophyta</taxon>
        <taxon>Tracheophyta</taxon>
        <taxon>Spermatophyta</taxon>
        <taxon>Magnoliopsida</taxon>
        <taxon>eudicotyledons</taxon>
        <taxon>Gunneridae</taxon>
        <taxon>Pentapetalae</taxon>
        <taxon>asterids</taxon>
        <taxon>campanulids</taxon>
        <taxon>Asterales</taxon>
        <taxon>Asteraceae</taxon>
        <taxon>Asteroideae</taxon>
        <taxon>Anthemideae</taxon>
        <taxon>Anthemidinae</taxon>
        <taxon>Tanacetum</taxon>
    </lineage>
</organism>
<dbReference type="Gene3D" id="3.10.20.370">
    <property type="match status" value="1"/>
</dbReference>
<evidence type="ECO:0000259" key="7">
    <source>
        <dbReference type="Pfam" id="PF17917"/>
    </source>
</evidence>
<dbReference type="EMBL" id="BQNB010011599">
    <property type="protein sequence ID" value="GJS92680.1"/>
    <property type="molecule type" value="Genomic_DNA"/>
</dbReference>
<sequence>MDLLFYDCDCILIEPQVMLIEFPGHACHVSWCKASHFIPRVVMFSTAASSSMFVAWVDPVNTRGTSKEDMWSALLDSVTFMVCFMNVLIAFRRSSQFDGCQGVPARLAFIGALPGKRFIEGFSKIAKPITKLTQKKVKFEWGDKQEATFQLLKQKLCSAPILALPEGSEYFITYCDASKKGLGVVLMQREKVIAYASRQLKIHEKNYTTHDLELGAVVFALKIWRHYLYGTKCTVFTDHKSLQHILNQKELNMRQRRWLELLNDYDYEIRYHPGKANVVADALSRKERD</sequence>
<accession>A0ABQ4ZUK7</accession>
<evidence type="ECO:0000256" key="4">
    <source>
        <dbReference type="ARBA" id="ARBA00022759"/>
    </source>
</evidence>
<proteinExistence type="predicted"/>
<evidence type="ECO:0000256" key="6">
    <source>
        <dbReference type="ARBA" id="ARBA00022918"/>
    </source>
</evidence>
<evidence type="ECO:0000256" key="3">
    <source>
        <dbReference type="ARBA" id="ARBA00022722"/>
    </source>
</evidence>
<dbReference type="InterPro" id="IPR041373">
    <property type="entry name" value="RT_RNaseH"/>
</dbReference>
<dbReference type="PANTHER" id="PTHR34072:SF52">
    <property type="entry name" value="RIBONUCLEASE H"/>
    <property type="match status" value="1"/>
</dbReference>
<protein>
    <submittedName>
        <fullName evidence="8">Reverse transcriptase domain-containing protein</fullName>
    </submittedName>
</protein>
<evidence type="ECO:0000256" key="2">
    <source>
        <dbReference type="ARBA" id="ARBA00022695"/>
    </source>
</evidence>
<dbReference type="Proteomes" id="UP001151760">
    <property type="component" value="Unassembled WGS sequence"/>
</dbReference>
<evidence type="ECO:0000313" key="9">
    <source>
        <dbReference type="Proteomes" id="UP001151760"/>
    </source>
</evidence>
<keyword evidence="3" id="KW-0540">Nuclease</keyword>
<feature type="domain" description="Reverse transcriptase RNase H-like" evidence="7">
    <location>
        <begin position="169"/>
        <end position="265"/>
    </location>
</feature>
<dbReference type="PANTHER" id="PTHR34072">
    <property type="entry name" value="ENZYMATIC POLYPROTEIN-RELATED"/>
    <property type="match status" value="1"/>
</dbReference>
<evidence type="ECO:0000313" key="8">
    <source>
        <dbReference type="EMBL" id="GJS92680.1"/>
    </source>
</evidence>
<keyword evidence="6 8" id="KW-0695">RNA-directed DNA polymerase</keyword>
<evidence type="ECO:0000256" key="1">
    <source>
        <dbReference type="ARBA" id="ARBA00022679"/>
    </source>
</evidence>
<dbReference type="SUPFAM" id="SSF56672">
    <property type="entry name" value="DNA/RNA polymerases"/>
    <property type="match status" value="1"/>
</dbReference>